<dbReference type="GO" id="GO:0016787">
    <property type="term" value="F:hydrolase activity"/>
    <property type="evidence" value="ECO:0007669"/>
    <property type="project" value="UniProtKB-UniRule"/>
</dbReference>
<dbReference type="InterPro" id="IPR014016">
    <property type="entry name" value="UvrD-like_ATP-bd"/>
</dbReference>
<reference evidence="8 9" key="1">
    <citation type="submission" date="2016-10" db="EMBL/GenBank/DDBJ databases">
        <title>Rodentibacter gen. nov. and new species.</title>
        <authorList>
            <person name="Christensen H."/>
        </authorList>
    </citation>
    <scope>NUCLEOTIDE SEQUENCE [LARGE SCALE GENOMIC DNA]</scope>
    <source>
        <strain evidence="8 9">Ac151</strain>
    </source>
</reference>
<evidence type="ECO:0000313" key="8">
    <source>
        <dbReference type="EMBL" id="OOF60120.1"/>
    </source>
</evidence>
<keyword evidence="3 6" id="KW-0347">Helicase</keyword>
<dbReference type="PANTHER" id="PTHR11070:SF2">
    <property type="entry name" value="ATP-DEPENDENT DNA HELICASE SRS2"/>
    <property type="match status" value="1"/>
</dbReference>
<keyword evidence="9" id="KW-1185">Reference proteome</keyword>
<keyword evidence="4 6" id="KW-0067">ATP-binding</keyword>
<sequence length="599" mass="69497">MSNTDNEIFSYVTQDPPKSFLLFAGAGSGKTRTLVSVLEKIKNEYKTNLIKQSKQVKVITFTNAACDEIKHRLRYDSTFSVSTIHSFAWDFIKPFTKNIKDYLEEKINGDIIDLTVKISKAKSENSQENYKKDLRKKQDRLNNLQYIDRFIYSPIEILVGKGTLNHSEVISIFAKFLREYPLMKNILISQHPILFIDECQDTQKELLIALIETQKAHSEEFCLGLFGDLTQQIYSSGYPELVKNLPEDWKKPSKEYNYRCPTRIVDLINKIGHINNTFIPQTAKQTEEGLLRLFILKECSEKKLEKEQFIRERMSSISSDSDWINIEKVKTLVLEHSMAAKRGGFEDFFLPLSKNNIIKDNLLQNTGSHIQFLLQQFLPLIDSIQENKQFNLMRILEKYSPRMVEDKIENNFVSLKDDIKNFYPLVKDDSTLNDILSYVYDKEILEIPDDIKNGLNFDKQEYEKDDKDFLWNQALKSTLSQLKKYSLYAKGELGFDTHQGVKGLEFPRVMAILDDSDSNGFLFKYNKLIGVELLSDTDKKNITSGKDNVLTRTARLFYVICSRAQKSLAVVVYTSNPEDLKQKAINLEWFTENEIEIIE</sequence>
<gene>
    <name evidence="8" type="ORF">BKL49_00025</name>
</gene>
<dbReference type="OrthoDB" id="384988at2"/>
<dbReference type="EMBL" id="MLHQ01000001">
    <property type="protein sequence ID" value="OOF60120.1"/>
    <property type="molecule type" value="Genomic_DNA"/>
</dbReference>
<dbReference type="Gene3D" id="3.40.50.300">
    <property type="entry name" value="P-loop containing nucleotide triphosphate hydrolases"/>
    <property type="match status" value="2"/>
</dbReference>
<dbReference type="SUPFAM" id="SSF52540">
    <property type="entry name" value="P-loop containing nucleoside triphosphate hydrolases"/>
    <property type="match status" value="1"/>
</dbReference>
<dbReference type="InterPro" id="IPR027417">
    <property type="entry name" value="P-loop_NTPase"/>
</dbReference>
<dbReference type="GO" id="GO:0000725">
    <property type="term" value="P:recombinational repair"/>
    <property type="evidence" value="ECO:0007669"/>
    <property type="project" value="TreeGrafter"/>
</dbReference>
<comment type="caution">
    <text evidence="8">The sequence shown here is derived from an EMBL/GenBank/DDBJ whole genome shotgun (WGS) entry which is preliminary data.</text>
</comment>
<feature type="binding site" evidence="6">
    <location>
        <begin position="24"/>
        <end position="31"/>
    </location>
    <ligand>
        <name>ATP</name>
        <dbReference type="ChEBI" id="CHEBI:30616"/>
    </ligand>
</feature>
<dbReference type="InterPro" id="IPR000212">
    <property type="entry name" value="DNA_helicase_UvrD/REP"/>
</dbReference>
<evidence type="ECO:0000256" key="3">
    <source>
        <dbReference type="ARBA" id="ARBA00022806"/>
    </source>
</evidence>
<keyword evidence="1 6" id="KW-0547">Nucleotide-binding</keyword>
<dbReference type="Pfam" id="PF00580">
    <property type="entry name" value="UvrD-helicase"/>
    <property type="match status" value="1"/>
</dbReference>
<dbReference type="PROSITE" id="PS51198">
    <property type="entry name" value="UVRD_HELICASE_ATP_BIND"/>
    <property type="match status" value="1"/>
</dbReference>
<accession>A0A1V3JTS7</accession>
<dbReference type="Proteomes" id="UP000188602">
    <property type="component" value="Unassembled WGS sequence"/>
</dbReference>
<protein>
    <recommendedName>
        <fullName evidence="5">DNA 3'-5' helicase II</fullName>
    </recommendedName>
</protein>
<dbReference type="GO" id="GO:0003677">
    <property type="term" value="F:DNA binding"/>
    <property type="evidence" value="ECO:0007669"/>
    <property type="project" value="InterPro"/>
</dbReference>
<dbReference type="AlphaFoldDB" id="A0A1V3JTS7"/>
<proteinExistence type="predicted"/>
<dbReference type="GO" id="GO:0043138">
    <property type="term" value="F:3'-5' DNA helicase activity"/>
    <property type="evidence" value="ECO:0007669"/>
    <property type="project" value="TreeGrafter"/>
</dbReference>
<evidence type="ECO:0000256" key="5">
    <source>
        <dbReference type="ARBA" id="ARBA00034923"/>
    </source>
</evidence>
<evidence type="ECO:0000256" key="1">
    <source>
        <dbReference type="ARBA" id="ARBA00022741"/>
    </source>
</evidence>
<evidence type="ECO:0000256" key="4">
    <source>
        <dbReference type="ARBA" id="ARBA00022840"/>
    </source>
</evidence>
<dbReference type="PANTHER" id="PTHR11070">
    <property type="entry name" value="UVRD / RECB / PCRA DNA HELICASE FAMILY MEMBER"/>
    <property type="match status" value="1"/>
</dbReference>
<name>A0A1V3JTS7_9PAST</name>
<dbReference type="RefSeq" id="WP_077422605.1">
    <property type="nucleotide sequence ID" value="NZ_MLHQ01000001.1"/>
</dbReference>
<evidence type="ECO:0000313" key="9">
    <source>
        <dbReference type="Proteomes" id="UP000188602"/>
    </source>
</evidence>
<evidence type="ECO:0000256" key="2">
    <source>
        <dbReference type="ARBA" id="ARBA00022801"/>
    </source>
</evidence>
<organism evidence="8 9">
    <name type="scientific">Rodentibacter myodis</name>
    <dbReference type="NCBI Taxonomy" id="1907939"/>
    <lineage>
        <taxon>Bacteria</taxon>
        <taxon>Pseudomonadati</taxon>
        <taxon>Pseudomonadota</taxon>
        <taxon>Gammaproteobacteria</taxon>
        <taxon>Pasteurellales</taxon>
        <taxon>Pasteurellaceae</taxon>
        <taxon>Rodentibacter</taxon>
    </lineage>
</organism>
<keyword evidence="2 6" id="KW-0378">Hydrolase</keyword>
<feature type="domain" description="UvrD-like helicase ATP-binding" evidence="7">
    <location>
        <begin position="3"/>
        <end position="261"/>
    </location>
</feature>
<dbReference type="STRING" id="1907939.BKL49_00025"/>
<dbReference type="GO" id="GO:0005524">
    <property type="term" value="F:ATP binding"/>
    <property type="evidence" value="ECO:0007669"/>
    <property type="project" value="UniProtKB-UniRule"/>
</dbReference>
<evidence type="ECO:0000256" key="6">
    <source>
        <dbReference type="PROSITE-ProRule" id="PRU00560"/>
    </source>
</evidence>
<evidence type="ECO:0000259" key="7">
    <source>
        <dbReference type="PROSITE" id="PS51198"/>
    </source>
</evidence>